<accession>A0A7Y0EMP7</accession>
<dbReference type="InterPro" id="IPR021555">
    <property type="entry name" value="DUF3000"/>
</dbReference>
<dbReference type="EMBL" id="JAAIII010000001">
    <property type="protein sequence ID" value="NMM93104.1"/>
    <property type="molecule type" value="Genomic_DNA"/>
</dbReference>
<dbReference type="Proteomes" id="UP000532194">
    <property type="component" value="Unassembled WGS sequence"/>
</dbReference>
<proteinExistence type="predicted"/>
<evidence type="ECO:0000256" key="1">
    <source>
        <dbReference type="SAM" id="MobiDB-lite"/>
    </source>
</evidence>
<name>A0A7Y0EMP7_9BIFI</name>
<comment type="caution">
    <text evidence="2">The sequence shown here is derived from an EMBL/GenBank/DDBJ whole genome shotgun (WGS) entry which is preliminary data.</text>
</comment>
<protein>
    <recommendedName>
        <fullName evidence="4">Permease</fullName>
    </recommendedName>
</protein>
<dbReference type="Pfam" id="PF11452">
    <property type="entry name" value="DUF3000"/>
    <property type="match status" value="1"/>
</dbReference>
<reference evidence="2 3" key="1">
    <citation type="submission" date="2020-02" db="EMBL/GenBank/DDBJ databases">
        <title>Characterization of phylogenetic diversity of novel bifidobacterial species isolated in Czech ZOOs.</title>
        <authorList>
            <person name="Lugli G.A."/>
            <person name="Vera N.B."/>
            <person name="Ventura M."/>
        </authorList>
    </citation>
    <scope>NUCLEOTIDE SEQUENCE [LARGE SCALE GENOMIC DNA]</scope>
    <source>
        <strain evidence="2 3">DSM 109957</strain>
    </source>
</reference>
<evidence type="ECO:0008006" key="4">
    <source>
        <dbReference type="Google" id="ProtNLM"/>
    </source>
</evidence>
<dbReference type="AlphaFoldDB" id="A0A7Y0EMP7"/>
<keyword evidence="3" id="KW-1185">Reference proteome</keyword>
<sequence>MFPAGSPKAGRSAGNDDGHLARPSDVPDEMWAAVESVRVMTRINNVRYREIPVPSTLADYGIGVELESGGATGWLMVLYNLRPRTDWNSCWRCVAFARLPLEAPENDSLAPGMYWDTMCDYLDGAQPDSMSGTVTVTQNTAFGATPGPATAGCELRVSWTPLDRTGPDATMDAGSQVRSWAAFIASTVREESPVD</sequence>
<feature type="region of interest" description="Disordered" evidence="1">
    <location>
        <begin position="1"/>
        <end position="24"/>
    </location>
</feature>
<evidence type="ECO:0000313" key="3">
    <source>
        <dbReference type="Proteomes" id="UP000532194"/>
    </source>
</evidence>
<gene>
    <name evidence="2" type="ORF">G1C95_0289</name>
</gene>
<organism evidence="2 3">
    <name type="scientific">Bifidobacterium oedipodis</name>
    <dbReference type="NCBI Taxonomy" id="2675322"/>
    <lineage>
        <taxon>Bacteria</taxon>
        <taxon>Bacillati</taxon>
        <taxon>Actinomycetota</taxon>
        <taxon>Actinomycetes</taxon>
        <taxon>Bifidobacteriales</taxon>
        <taxon>Bifidobacteriaceae</taxon>
        <taxon>Bifidobacterium</taxon>
    </lineage>
</organism>
<evidence type="ECO:0000313" key="2">
    <source>
        <dbReference type="EMBL" id="NMM93104.1"/>
    </source>
</evidence>